<comment type="subcellular location">
    <subcellularLocation>
        <location evidence="1">Cell membrane</location>
        <topology evidence="1">Multi-pass membrane protein</topology>
    </subcellularLocation>
</comment>
<keyword evidence="4" id="KW-0812">Transmembrane</keyword>
<feature type="modified residue" description="4-aspartylphosphate" evidence="11">
    <location>
        <position position="159"/>
    </location>
</feature>
<evidence type="ECO:0000256" key="8">
    <source>
        <dbReference type="ARBA" id="ARBA00023012"/>
    </source>
</evidence>
<dbReference type="GO" id="GO:0004672">
    <property type="term" value="F:protein kinase activity"/>
    <property type="evidence" value="ECO:0007669"/>
    <property type="project" value="UniProtKB-ARBA"/>
</dbReference>
<feature type="modified residue" description="Phosphohistidine" evidence="10">
    <location>
        <position position="310"/>
    </location>
</feature>
<dbReference type="GO" id="GO:0005524">
    <property type="term" value="F:ATP binding"/>
    <property type="evidence" value="ECO:0007669"/>
    <property type="project" value="UniProtKB-KW"/>
</dbReference>
<keyword evidence="8" id="KW-0902">Two-component regulatory system</keyword>
<evidence type="ECO:0008006" key="16">
    <source>
        <dbReference type="Google" id="ProtNLM"/>
    </source>
</evidence>
<evidence type="ECO:0000259" key="12">
    <source>
        <dbReference type="PROSITE" id="PS50110"/>
    </source>
</evidence>
<dbReference type="SUPFAM" id="SSF52172">
    <property type="entry name" value="CheY-like"/>
    <property type="match status" value="2"/>
</dbReference>
<evidence type="ECO:0000256" key="2">
    <source>
        <dbReference type="ARBA" id="ARBA00022475"/>
    </source>
</evidence>
<dbReference type="Pfam" id="PF00072">
    <property type="entry name" value="Response_reg"/>
    <property type="match status" value="2"/>
</dbReference>
<dbReference type="GO" id="GO:0000160">
    <property type="term" value="P:phosphorelay signal transduction system"/>
    <property type="evidence" value="ECO:0007669"/>
    <property type="project" value="UniProtKB-KW"/>
</dbReference>
<evidence type="ECO:0000256" key="1">
    <source>
        <dbReference type="ARBA" id="ARBA00004651"/>
    </source>
</evidence>
<dbReference type="PANTHER" id="PTHR45339:SF1">
    <property type="entry name" value="HYBRID SIGNAL TRANSDUCTION HISTIDINE KINASE J"/>
    <property type="match status" value="1"/>
</dbReference>
<dbReference type="SUPFAM" id="SSF47226">
    <property type="entry name" value="Histidine-containing phosphotransfer domain, HPT domain"/>
    <property type="match status" value="1"/>
</dbReference>
<evidence type="ECO:0000256" key="5">
    <source>
        <dbReference type="ARBA" id="ARBA00022741"/>
    </source>
</evidence>
<dbReference type="RefSeq" id="WP_069624431.1">
    <property type="nucleotide sequence ID" value="NZ_LPWD01000327.1"/>
</dbReference>
<comment type="caution">
    <text evidence="14">The sequence shown here is derived from an EMBL/GenBank/DDBJ whole genome shotgun (WGS) entry which is preliminary data.</text>
</comment>
<evidence type="ECO:0000256" key="7">
    <source>
        <dbReference type="ARBA" id="ARBA00022989"/>
    </source>
</evidence>
<proteinExistence type="predicted"/>
<dbReference type="Gene3D" id="1.20.120.160">
    <property type="entry name" value="HPT domain"/>
    <property type="match status" value="1"/>
</dbReference>
<gene>
    <name evidence="14" type="ORF">AUC71_15705</name>
</gene>
<dbReference type="InterPro" id="IPR001789">
    <property type="entry name" value="Sig_transdc_resp-reg_receiver"/>
</dbReference>
<evidence type="ECO:0000313" key="15">
    <source>
        <dbReference type="Proteomes" id="UP000095042"/>
    </source>
</evidence>
<evidence type="ECO:0000259" key="13">
    <source>
        <dbReference type="PROSITE" id="PS50894"/>
    </source>
</evidence>
<feature type="domain" description="HPt" evidence="13">
    <location>
        <begin position="271"/>
        <end position="362"/>
    </location>
</feature>
<feature type="domain" description="Response regulatory" evidence="12">
    <location>
        <begin position="1"/>
        <end position="85"/>
    </location>
</feature>
<feature type="domain" description="Response regulatory" evidence="12">
    <location>
        <begin position="110"/>
        <end position="226"/>
    </location>
</feature>
<dbReference type="EMBL" id="LPWD01000327">
    <property type="protein sequence ID" value="ODS02387.1"/>
    <property type="molecule type" value="Genomic_DNA"/>
</dbReference>
<keyword evidence="5" id="KW-0547">Nucleotide-binding</keyword>
<dbReference type="Pfam" id="PF01627">
    <property type="entry name" value="Hpt"/>
    <property type="match status" value="1"/>
</dbReference>
<accession>A0A1E3WBC7</accession>
<dbReference type="InterPro" id="IPR008207">
    <property type="entry name" value="Sig_transdc_His_kin_Hpt_dom"/>
</dbReference>
<dbReference type="PROSITE" id="PS50110">
    <property type="entry name" value="RESPONSE_REGULATORY"/>
    <property type="match status" value="2"/>
</dbReference>
<dbReference type="InterPro" id="IPR011006">
    <property type="entry name" value="CheY-like_superfamily"/>
</dbReference>
<dbReference type="AlphaFoldDB" id="A0A1E3WBC7"/>
<dbReference type="InterPro" id="IPR036641">
    <property type="entry name" value="HPT_dom_sf"/>
</dbReference>
<dbReference type="SMART" id="SM00448">
    <property type="entry name" value="REC"/>
    <property type="match status" value="1"/>
</dbReference>
<organism evidence="14 15">
    <name type="scientific">Methyloceanibacter marginalis</name>
    <dbReference type="NCBI Taxonomy" id="1774971"/>
    <lineage>
        <taxon>Bacteria</taxon>
        <taxon>Pseudomonadati</taxon>
        <taxon>Pseudomonadota</taxon>
        <taxon>Alphaproteobacteria</taxon>
        <taxon>Hyphomicrobiales</taxon>
        <taxon>Hyphomicrobiaceae</taxon>
        <taxon>Methyloceanibacter</taxon>
    </lineage>
</organism>
<feature type="modified residue" description="4-aspartylphosphate" evidence="11">
    <location>
        <position position="17"/>
    </location>
</feature>
<dbReference type="PROSITE" id="PS50894">
    <property type="entry name" value="HPT"/>
    <property type="match status" value="1"/>
</dbReference>
<keyword evidence="15" id="KW-1185">Reference proteome</keyword>
<evidence type="ECO:0000256" key="3">
    <source>
        <dbReference type="ARBA" id="ARBA00022553"/>
    </source>
</evidence>
<evidence type="ECO:0000256" key="11">
    <source>
        <dbReference type="PROSITE-ProRule" id="PRU00169"/>
    </source>
</evidence>
<dbReference type="GO" id="GO:0005886">
    <property type="term" value="C:plasma membrane"/>
    <property type="evidence" value="ECO:0007669"/>
    <property type="project" value="UniProtKB-SubCell"/>
</dbReference>
<evidence type="ECO:0000256" key="10">
    <source>
        <dbReference type="PROSITE-ProRule" id="PRU00110"/>
    </source>
</evidence>
<evidence type="ECO:0000256" key="4">
    <source>
        <dbReference type="ARBA" id="ARBA00022692"/>
    </source>
</evidence>
<dbReference type="PANTHER" id="PTHR45339">
    <property type="entry name" value="HYBRID SIGNAL TRANSDUCTION HISTIDINE KINASE J"/>
    <property type="match status" value="1"/>
</dbReference>
<keyword evidence="7" id="KW-1133">Transmembrane helix</keyword>
<name>A0A1E3WBC7_9HYPH</name>
<keyword evidence="2" id="KW-1003">Cell membrane</keyword>
<keyword evidence="9" id="KW-0472">Membrane</keyword>
<keyword evidence="6" id="KW-0067">ATP-binding</keyword>
<sequence length="454" mass="48193">MVQAAKLGERYEIAFIDWQMPGLDGIETGRRIHALADGSKPPHLVMVTAYGREEVLKQAEESGFENVLIKPVTSSILFDTAVVALGGEGGEIEPAQSTPVIETDILRGARVLLVEDNEINQEVAIGQLEDANIFVDLAENGEQAIRMIEKNDYDVVLMDMQMPVMDGVAATRILRSDRRYQDLPIIAMTANALASDRELCLNVGMNDHIAKPIDPHQLFGVLMRWIRRDGGNEHADVPHVSPPLNAAESGSAPLAIQGIDTDAGLRLTGGNRARYEILLRMFVERQADTVGVIRLALSEGDTGAAERAAHSLKGVAATLGASALSAAAAEAEVLVRTGQDPEQALEALSLALEPVINGIEAALPPEAEDDAIAPPSGDPSTVVAPLARLKKLLETDDGEAADFVMDAKSQLAGVLTPGEIKKLSAQVGNFEFDAALENLSGIASRLSIDLGGGS</sequence>
<protein>
    <recommendedName>
        <fullName evidence="16">Response regulatory domain-containing protein</fullName>
    </recommendedName>
</protein>
<dbReference type="OrthoDB" id="9810730at2"/>
<dbReference type="CDD" id="cd17546">
    <property type="entry name" value="REC_hyHK_CKI1_RcsC-like"/>
    <property type="match status" value="2"/>
</dbReference>
<reference evidence="14 15" key="1">
    <citation type="journal article" date="2016" name="Environ. Microbiol.">
        <title>New Methyloceanibacter diversity from North Sea sediments includes methanotroph containing solely the soluble methane monooxygenase.</title>
        <authorList>
            <person name="Vekeman B."/>
            <person name="Kerckhof F.M."/>
            <person name="Cremers G."/>
            <person name="de Vos P."/>
            <person name="Vandamme P."/>
            <person name="Boon N."/>
            <person name="Op den Camp H.J."/>
            <person name="Heylen K."/>
        </authorList>
    </citation>
    <scope>NUCLEOTIDE SEQUENCE [LARGE SCALE GENOMIC DNA]</scope>
    <source>
        <strain evidence="14 15">R-67177</strain>
    </source>
</reference>
<dbReference type="Proteomes" id="UP000095042">
    <property type="component" value="Unassembled WGS sequence"/>
</dbReference>
<evidence type="ECO:0000256" key="6">
    <source>
        <dbReference type="ARBA" id="ARBA00022840"/>
    </source>
</evidence>
<dbReference type="SMART" id="SM00073">
    <property type="entry name" value="HPT"/>
    <property type="match status" value="1"/>
</dbReference>
<evidence type="ECO:0000256" key="9">
    <source>
        <dbReference type="ARBA" id="ARBA00023136"/>
    </source>
</evidence>
<dbReference type="Gene3D" id="3.40.50.2300">
    <property type="match status" value="2"/>
</dbReference>
<keyword evidence="3 11" id="KW-0597">Phosphoprotein</keyword>
<evidence type="ECO:0000313" key="14">
    <source>
        <dbReference type="EMBL" id="ODS02387.1"/>
    </source>
</evidence>